<comment type="caution">
    <text evidence="2">The sequence shown here is derived from an EMBL/GenBank/DDBJ whole genome shotgun (WGS) entry which is preliminary data.</text>
</comment>
<keyword evidence="1" id="KW-0812">Transmembrane</keyword>
<accession>A0A5D3L036</accession>
<feature type="transmembrane region" description="Helical" evidence="1">
    <location>
        <begin position="219"/>
        <end position="244"/>
    </location>
</feature>
<keyword evidence="1" id="KW-1133">Transmembrane helix</keyword>
<protein>
    <recommendedName>
        <fullName evidence="4">MotA/TolQ/ExbB proton channel domain-containing protein</fullName>
    </recommendedName>
</protein>
<organism evidence="2 3">
    <name type="scientific">Bradyrhizobium rifense</name>
    <dbReference type="NCBI Taxonomy" id="515499"/>
    <lineage>
        <taxon>Bacteria</taxon>
        <taxon>Pseudomonadati</taxon>
        <taxon>Pseudomonadota</taxon>
        <taxon>Alphaproteobacteria</taxon>
        <taxon>Hyphomicrobiales</taxon>
        <taxon>Nitrobacteraceae</taxon>
        <taxon>Bradyrhizobium</taxon>
    </lineage>
</organism>
<dbReference type="NCBIfam" id="NF033914">
    <property type="entry name" value="antiphage_ZorA_1"/>
    <property type="match status" value="1"/>
</dbReference>
<reference evidence="2 3" key="1">
    <citation type="submission" date="2019-08" db="EMBL/GenBank/DDBJ databases">
        <title>Bradyrhizobium hipponensis sp. nov., a rhizobium isolated from a Lupinus angustifolius root nodule in Tunisia.</title>
        <authorList>
            <person name="Off K."/>
            <person name="Rejili M."/>
            <person name="Mars M."/>
            <person name="Brachmann A."/>
            <person name="Marin M."/>
        </authorList>
    </citation>
    <scope>NUCLEOTIDE SEQUENCE [LARGE SCALE GENOMIC DNA]</scope>
    <source>
        <strain evidence="2 3">CTAW71</strain>
    </source>
</reference>
<proteinExistence type="predicted"/>
<dbReference type="Proteomes" id="UP000324758">
    <property type="component" value="Unassembled WGS sequence"/>
</dbReference>
<feature type="transmembrane region" description="Helical" evidence="1">
    <location>
        <begin position="76"/>
        <end position="96"/>
    </location>
</feature>
<dbReference type="RefSeq" id="WP_148770834.1">
    <property type="nucleotide sequence ID" value="NZ_VSSS01000008.1"/>
</dbReference>
<evidence type="ECO:0000313" key="3">
    <source>
        <dbReference type="Proteomes" id="UP000324758"/>
    </source>
</evidence>
<keyword evidence="3" id="KW-1185">Reference proteome</keyword>
<dbReference type="OrthoDB" id="5741017at2"/>
<gene>
    <name evidence="2" type="ORF">FXB40_03640</name>
</gene>
<feature type="transmembrane region" description="Helical" evidence="1">
    <location>
        <begin position="178"/>
        <end position="198"/>
    </location>
</feature>
<dbReference type="AlphaFoldDB" id="A0A5D3L036"/>
<feature type="transmembrane region" description="Helical" evidence="1">
    <location>
        <begin position="117"/>
        <end position="135"/>
    </location>
</feature>
<evidence type="ECO:0000313" key="2">
    <source>
        <dbReference type="EMBL" id="TYL99206.1"/>
    </source>
</evidence>
<dbReference type="EMBL" id="VSSS01000008">
    <property type="protein sequence ID" value="TYL99206.1"/>
    <property type="molecule type" value="Genomic_DNA"/>
</dbReference>
<name>A0A5D3L036_9BRAD</name>
<evidence type="ECO:0008006" key="4">
    <source>
        <dbReference type="Google" id="ProtNLM"/>
    </source>
</evidence>
<feature type="transmembrane region" description="Helical" evidence="1">
    <location>
        <begin position="7"/>
        <end position="28"/>
    </location>
</feature>
<sequence length="794" mass="85321">MISSAKLVWSPIIRAPILIGIFVAFYVMSGHLPLIVEHANPILVREVLEEVTRSNIDNVSRPEFAYALASEIVRCAIAIAFALLLGDVVPVRFLLWRARRKVEKLKDQKEFEANYDALNQSLAIDPLIGAAWFAYSKTQVSEKVNGRVIRFSTVRPQSFFNSGLAREHMFSLRLMPSIPGYFVGLGLLLTFIGLVIALSKASHGTGASANDMTQSLRELLNAATFKFSTSIAGLFSSIALSMFFRSYGILIDMGFDRFCRALEARTSAVSAQALAIKNLDLGQQQLLQLREMNTDQYFQKLGAAIAPTIGTAVAQAVEPLSRTLEATATQMENATKTGTEGLLEQFSEVVQGSAGRELREISAALASSGEVIRAMQEKLASTGDAFATKIESATDNFARLVADATEKLSQSSIGGKEAVEHAVQTLTSAAQEARHLVQASTEAASKSATGIMEEGLRDVLAKVGSQMDGFGRVMSSLQDVMTRESAEAAARFREVIEKLASSTAKASEDGAGAIRSGIGDMLDGVRTEVARAAEGFRVAEEEMRQRSQEQMEVLQSHMRKVTELAASEANASVDRSRAALDGVMEAASKAASHTAEALRSGMGEVLSTMRSDVERLSSTFKETESAMSRQAEGLRLSTERSESVALSFGKAAEAVAAATQPLVHASSQIATSAQEMSQSLRASVVELHESQGAARQLAESLLVQHQALQKLWSEYSAKFERVDASLAAAVASIIEESNKYQESIKDFVGQIDTNCGRAITGLSGAAAALEANTTDIAEALQDFLGRIAQREAAE</sequence>
<evidence type="ECO:0000256" key="1">
    <source>
        <dbReference type="SAM" id="Phobius"/>
    </source>
</evidence>
<keyword evidence="1" id="KW-0472">Membrane</keyword>